<evidence type="ECO:0000313" key="6">
    <source>
        <dbReference type="EMBL" id="QEV18392.1"/>
    </source>
</evidence>
<evidence type="ECO:0000313" key="7">
    <source>
        <dbReference type="Proteomes" id="UP000326553"/>
    </source>
</evidence>
<evidence type="ECO:0000256" key="2">
    <source>
        <dbReference type="ARBA" id="ARBA00022676"/>
    </source>
</evidence>
<dbReference type="AlphaFoldDB" id="A0A5J6HGK4"/>
<comment type="similarity">
    <text evidence="1">Belongs to the glycosyltransferase 2 family.</text>
</comment>
<dbReference type="Proteomes" id="UP000326553">
    <property type="component" value="Chromosome"/>
</dbReference>
<evidence type="ECO:0000256" key="4">
    <source>
        <dbReference type="SAM" id="MobiDB-lite"/>
    </source>
</evidence>
<dbReference type="Gene3D" id="3.90.550.10">
    <property type="entry name" value="Spore Coat Polysaccharide Biosynthesis Protein SpsA, Chain A"/>
    <property type="match status" value="1"/>
</dbReference>
<dbReference type="InterPro" id="IPR001173">
    <property type="entry name" value="Glyco_trans_2-like"/>
</dbReference>
<keyword evidence="7" id="KW-1185">Reference proteome</keyword>
<dbReference type="GO" id="GO:0009247">
    <property type="term" value="P:glycolipid biosynthetic process"/>
    <property type="evidence" value="ECO:0007669"/>
    <property type="project" value="TreeGrafter"/>
</dbReference>
<evidence type="ECO:0000259" key="5">
    <source>
        <dbReference type="Pfam" id="PF00535"/>
    </source>
</evidence>
<dbReference type="GO" id="GO:0016020">
    <property type="term" value="C:membrane"/>
    <property type="evidence" value="ECO:0007669"/>
    <property type="project" value="GOC"/>
</dbReference>
<proteinExistence type="inferred from homology"/>
<keyword evidence="2" id="KW-0328">Glycosyltransferase</keyword>
<dbReference type="EMBL" id="CP023695">
    <property type="protein sequence ID" value="QEV18392.1"/>
    <property type="molecule type" value="Genomic_DNA"/>
</dbReference>
<dbReference type="Pfam" id="PF00535">
    <property type="entry name" value="Glycos_transf_2"/>
    <property type="match status" value="1"/>
</dbReference>
<evidence type="ECO:0000256" key="1">
    <source>
        <dbReference type="ARBA" id="ARBA00006739"/>
    </source>
</evidence>
<dbReference type="InterPro" id="IPR039528">
    <property type="entry name" value="DPM1-like"/>
</dbReference>
<gene>
    <name evidence="6" type="ORF">CP975_13620</name>
</gene>
<dbReference type="GO" id="GO:0004582">
    <property type="term" value="F:dolichyl-phosphate beta-D-mannosyltransferase activity"/>
    <property type="evidence" value="ECO:0007669"/>
    <property type="project" value="InterPro"/>
</dbReference>
<feature type="domain" description="Glycosyltransferase 2-like" evidence="5">
    <location>
        <begin position="52"/>
        <end position="222"/>
    </location>
</feature>
<dbReference type="SUPFAM" id="SSF53448">
    <property type="entry name" value="Nucleotide-diphospho-sugar transferases"/>
    <property type="match status" value="1"/>
</dbReference>
<dbReference type="FunFam" id="3.90.550.10:FF:000122">
    <property type="entry name" value="Dolichol-phosphate mannosyltransferase subunit 1"/>
    <property type="match status" value="1"/>
</dbReference>
<organism evidence="6 7">
    <name type="scientific">Streptomyces alboniger</name>
    <dbReference type="NCBI Taxonomy" id="132473"/>
    <lineage>
        <taxon>Bacteria</taxon>
        <taxon>Bacillati</taxon>
        <taxon>Actinomycetota</taxon>
        <taxon>Actinomycetes</taxon>
        <taxon>Kitasatosporales</taxon>
        <taxon>Streptomycetaceae</taxon>
        <taxon>Streptomyces</taxon>
        <taxon>Streptomyces aurantiacus group</taxon>
    </lineage>
</organism>
<feature type="compositionally biased region" description="Basic and acidic residues" evidence="4">
    <location>
        <begin position="1"/>
        <end position="22"/>
    </location>
</feature>
<evidence type="ECO:0000256" key="3">
    <source>
        <dbReference type="ARBA" id="ARBA00022679"/>
    </source>
</evidence>
<sequence>MTEVRDPQPREPDHPSTADHRRAPAVTVNTPENLSDGLAARLPETWAATPLTVVMPTYNEAGNLPGMAEALMALPLSGLRLLVVDDSSPDGTGEIAERFAERYGSARMSVLHRTEKDGLGRAYAAGMTRAVAEGAEYVLQMDADGSHPVAKAAELLGVALATDAGVVIGSRYVQGGTLSDAWGAHRKLLSRWANAYAGTILGTRVRDITGGFNIWRADALRAIDLASVDSAGYSFQVEMKYRALRRGFGVMEVPIHFEDRTVGESKMNLMVQLESIVMPWKLRLGARASRPGAGVRG</sequence>
<protein>
    <submittedName>
        <fullName evidence="6">Polyprenol monophosphomannose synthase</fullName>
    </submittedName>
</protein>
<dbReference type="KEGG" id="salw:CP975_13620"/>
<dbReference type="InterPro" id="IPR029044">
    <property type="entry name" value="Nucleotide-diphossugar_trans"/>
</dbReference>
<name>A0A5J6HGK4_STRAD</name>
<accession>A0A5J6HGK4</accession>
<dbReference type="OrthoDB" id="9810303at2"/>
<dbReference type="CDD" id="cd06442">
    <property type="entry name" value="DPM1_like"/>
    <property type="match status" value="1"/>
</dbReference>
<dbReference type="PANTHER" id="PTHR43398">
    <property type="entry name" value="DOLICHOL-PHOSPHATE MANNOSYLTRANSFERASE SUBUNIT 1"/>
    <property type="match status" value="1"/>
</dbReference>
<reference evidence="6 7" key="1">
    <citation type="submission" date="2017-09" db="EMBL/GenBank/DDBJ databases">
        <authorList>
            <person name="Lee N."/>
            <person name="Cho B.-K."/>
        </authorList>
    </citation>
    <scope>NUCLEOTIDE SEQUENCE [LARGE SCALE GENOMIC DNA]</scope>
    <source>
        <strain evidence="6 7">ATCC 12461</strain>
    </source>
</reference>
<dbReference type="PANTHER" id="PTHR43398:SF1">
    <property type="entry name" value="DOLICHOL-PHOSPHATE MANNOSYLTRANSFERASE SUBUNIT 1"/>
    <property type="match status" value="1"/>
</dbReference>
<keyword evidence="3" id="KW-0808">Transferase</keyword>
<feature type="region of interest" description="Disordered" evidence="4">
    <location>
        <begin position="1"/>
        <end position="25"/>
    </location>
</feature>